<keyword evidence="3" id="KW-1185">Reference proteome</keyword>
<accession>A0AAW0ASU3</accession>
<gene>
    <name evidence="2" type="ORF">R3P38DRAFT_2786619</name>
</gene>
<evidence type="ECO:0000313" key="3">
    <source>
        <dbReference type="Proteomes" id="UP001362999"/>
    </source>
</evidence>
<protein>
    <submittedName>
        <fullName evidence="2">Uncharacterized protein</fullName>
    </submittedName>
</protein>
<organism evidence="2 3">
    <name type="scientific">Favolaschia claudopus</name>
    <dbReference type="NCBI Taxonomy" id="2862362"/>
    <lineage>
        <taxon>Eukaryota</taxon>
        <taxon>Fungi</taxon>
        <taxon>Dikarya</taxon>
        <taxon>Basidiomycota</taxon>
        <taxon>Agaricomycotina</taxon>
        <taxon>Agaricomycetes</taxon>
        <taxon>Agaricomycetidae</taxon>
        <taxon>Agaricales</taxon>
        <taxon>Marasmiineae</taxon>
        <taxon>Mycenaceae</taxon>
        <taxon>Favolaschia</taxon>
    </lineage>
</organism>
<proteinExistence type="predicted"/>
<comment type="caution">
    <text evidence="2">The sequence shown here is derived from an EMBL/GenBank/DDBJ whole genome shotgun (WGS) entry which is preliminary data.</text>
</comment>
<feature type="compositionally biased region" description="Basic residues" evidence="1">
    <location>
        <begin position="78"/>
        <end position="88"/>
    </location>
</feature>
<reference evidence="2 3" key="1">
    <citation type="journal article" date="2024" name="J Genomics">
        <title>Draft genome sequencing and assembly of Favolaschia claudopus CIRM-BRFM 2984 isolated from oak limbs.</title>
        <authorList>
            <person name="Navarro D."/>
            <person name="Drula E."/>
            <person name="Chaduli D."/>
            <person name="Cazenave R."/>
            <person name="Ahrendt S."/>
            <person name="Wang J."/>
            <person name="Lipzen A."/>
            <person name="Daum C."/>
            <person name="Barry K."/>
            <person name="Grigoriev I.V."/>
            <person name="Favel A."/>
            <person name="Rosso M.N."/>
            <person name="Martin F."/>
        </authorList>
    </citation>
    <scope>NUCLEOTIDE SEQUENCE [LARGE SCALE GENOMIC DNA]</scope>
    <source>
        <strain evidence="2 3">CIRM-BRFM 2984</strain>
    </source>
</reference>
<sequence length="281" mass="32512">MKERERTILGARMSTWRCGRNSKMLTYLRRNLRLVDWTERKQSWKSRRKKNEKEINKAEDVPSKELEVNGAREWRQPRPFHRRLKQPKSKPSQTMEEKTLGRCQETCASGWSGYDGNAIARKNGSNSCIMCMQRIACSAASGKQDVETYQEHHEKWLRTGEESLKRGQGRRGIEPMANASFYDMTVWDKRDGHIRQNGRKCGRNQMGGHRNAGRFLGVKRSELDIPLAELAHLRFGLKLCPRPASIAKKTRAPRDVLPFRRMLNLNPEQISTDFASTHMSA</sequence>
<evidence type="ECO:0000256" key="1">
    <source>
        <dbReference type="SAM" id="MobiDB-lite"/>
    </source>
</evidence>
<feature type="region of interest" description="Disordered" evidence="1">
    <location>
        <begin position="76"/>
        <end position="98"/>
    </location>
</feature>
<evidence type="ECO:0000313" key="2">
    <source>
        <dbReference type="EMBL" id="KAK7015678.1"/>
    </source>
</evidence>
<dbReference type="Proteomes" id="UP001362999">
    <property type="component" value="Unassembled WGS sequence"/>
</dbReference>
<dbReference type="AlphaFoldDB" id="A0AAW0ASU3"/>
<name>A0AAW0ASU3_9AGAR</name>
<dbReference type="EMBL" id="JAWWNJ010000053">
    <property type="protein sequence ID" value="KAK7015678.1"/>
    <property type="molecule type" value="Genomic_DNA"/>
</dbReference>